<protein>
    <recommendedName>
        <fullName evidence="3">Transcription factor domain-containing protein</fullName>
    </recommendedName>
</protein>
<comment type="caution">
    <text evidence="1">The sequence shown here is derived from an EMBL/GenBank/DDBJ whole genome shotgun (WGS) entry which is preliminary data.</text>
</comment>
<evidence type="ECO:0000313" key="1">
    <source>
        <dbReference type="EMBL" id="KAK5058755.1"/>
    </source>
</evidence>
<dbReference type="AlphaFoldDB" id="A0AAV9NJJ9"/>
<sequence>MGEQRLALHHLAADAHARALKHIDKATAEPSISTLQVVILLILYTLFDPKSGNVSQQLGFAVRLAIDLAGSDSYEQPSTLLTLHKIIYCLENHVCNVLVRPTSLPEPSLPPRSLIEEPLDLMCTLYCLRSRTRQHAADDTLDKSFLSLDDVKLHSLHPNARATVWETRLMLDISVSAACQLVETYAEDEYIVTFLTVHWVHKAAMTIVDAEFTSEGQSRHEIILAYGRATAFLGKWSARWEAAGILLDCLHSRLQVAAKKKEASVSR</sequence>
<dbReference type="CDD" id="cd12148">
    <property type="entry name" value="fungal_TF_MHR"/>
    <property type="match status" value="1"/>
</dbReference>
<evidence type="ECO:0000313" key="2">
    <source>
        <dbReference type="Proteomes" id="UP001358417"/>
    </source>
</evidence>
<organism evidence="1 2">
    <name type="scientific">Exophiala bonariae</name>
    <dbReference type="NCBI Taxonomy" id="1690606"/>
    <lineage>
        <taxon>Eukaryota</taxon>
        <taxon>Fungi</taxon>
        <taxon>Dikarya</taxon>
        <taxon>Ascomycota</taxon>
        <taxon>Pezizomycotina</taxon>
        <taxon>Eurotiomycetes</taxon>
        <taxon>Chaetothyriomycetidae</taxon>
        <taxon>Chaetothyriales</taxon>
        <taxon>Herpotrichiellaceae</taxon>
        <taxon>Exophiala</taxon>
    </lineage>
</organism>
<evidence type="ECO:0008006" key="3">
    <source>
        <dbReference type="Google" id="ProtNLM"/>
    </source>
</evidence>
<keyword evidence="2" id="KW-1185">Reference proteome</keyword>
<dbReference type="EMBL" id="JAVRRD010000005">
    <property type="protein sequence ID" value="KAK5058755.1"/>
    <property type="molecule type" value="Genomic_DNA"/>
</dbReference>
<dbReference type="Proteomes" id="UP001358417">
    <property type="component" value="Unassembled WGS sequence"/>
</dbReference>
<proteinExistence type="predicted"/>
<reference evidence="1 2" key="1">
    <citation type="submission" date="2023-08" db="EMBL/GenBank/DDBJ databases">
        <title>Black Yeasts Isolated from many extreme environments.</title>
        <authorList>
            <person name="Coleine C."/>
            <person name="Stajich J.E."/>
            <person name="Selbmann L."/>
        </authorList>
    </citation>
    <scope>NUCLEOTIDE SEQUENCE [LARGE SCALE GENOMIC DNA]</scope>
    <source>
        <strain evidence="1 2">CCFEE 5792</strain>
    </source>
</reference>
<accession>A0AAV9NJJ9</accession>
<gene>
    <name evidence="1" type="ORF">LTR84_011019</name>
</gene>
<name>A0AAV9NJJ9_9EURO</name>
<dbReference type="GeneID" id="89979173"/>
<dbReference type="RefSeq" id="XP_064709278.1">
    <property type="nucleotide sequence ID" value="XM_064854552.1"/>
</dbReference>